<reference evidence="2 3" key="1">
    <citation type="submission" date="2021-03" db="EMBL/GenBank/DDBJ databases">
        <title>Genomic Encyclopedia of Type Strains, Phase IV (KMG-IV): sequencing the most valuable type-strain genomes for metagenomic binning, comparative biology and taxonomic classification.</title>
        <authorList>
            <person name="Goeker M."/>
        </authorList>
    </citation>
    <scope>NUCLEOTIDE SEQUENCE [LARGE SCALE GENOMIC DNA]</scope>
    <source>
        <strain evidence="2 3">DSM 28783</strain>
    </source>
</reference>
<accession>A0ABS4KTI1</accession>
<keyword evidence="1" id="KW-1133">Transmembrane helix</keyword>
<feature type="transmembrane region" description="Helical" evidence="1">
    <location>
        <begin position="14"/>
        <end position="31"/>
    </location>
</feature>
<name>A0ABS4KTI1_9CLOT</name>
<sequence>MAIVLAVFLALKRLYTPQGFFYYIGIFYFLASKKCPVGLEKTYAQPLLKILTGK</sequence>
<gene>
    <name evidence="2" type="ORF">J2Z42_002040</name>
</gene>
<keyword evidence="1" id="KW-0472">Membrane</keyword>
<evidence type="ECO:0000313" key="3">
    <source>
        <dbReference type="Proteomes" id="UP001519307"/>
    </source>
</evidence>
<dbReference type="EMBL" id="JAGGLM010000013">
    <property type="protein sequence ID" value="MBP2033337.1"/>
    <property type="molecule type" value="Genomic_DNA"/>
</dbReference>
<evidence type="ECO:0000313" key="2">
    <source>
        <dbReference type="EMBL" id="MBP2033337.1"/>
    </source>
</evidence>
<keyword evidence="1" id="KW-0812">Transmembrane</keyword>
<comment type="caution">
    <text evidence="2">The sequence shown here is derived from an EMBL/GenBank/DDBJ whole genome shotgun (WGS) entry which is preliminary data.</text>
</comment>
<keyword evidence="3" id="KW-1185">Reference proteome</keyword>
<protein>
    <submittedName>
        <fullName evidence="2">Uncharacterized protein</fullName>
    </submittedName>
</protein>
<proteinExistence type="predicted"/>
<organism evidence="2 3">
    <name type="scientific">Clostridium algifaecis</name>
    <dbReference type="NCBI Taxonomy" id="1472040"/>
    <lineage>
        <taxon>Bacteria</taxon>
        <taxon>Bacillati</taxon>
        <taxon>Bacillota</taxon>
        <taxon>Clostridia</taxon>
        <taxon>Eubacteriales</taxon>
        <taxon>Clostridiaceae</taxon>
        <taxon>Clostridium</taxon>
    </lineage>
</organism>
<evidence type="ECO:0000256" key="1">
    <source>
        <dbReference type="SAM" id="Phobius"/>
    </source>
</evidence>
<dbReference type="Proteomes" id="UP001519307">
    <property type="component" value="Unassembled WGS sequence"/>
</dbReference>